<dbReference type="EMBL" id="JACBXV010000188">
    <property type="protein sequence ID" value="NYS70008.1"/>
    <property type="molecule type" value="Genomic_DNA"/>
</dbReference>
<gene>
    <name evidence="1" type="ORF">HZZ05_10905</name>
</gene>
<sequence>MEALIRALASHAEHLADRLPRQASFTCDHHGLVERPLSGTDPDLRNRDPSKSGIIYRGQRVRTLSTIGVLNLVKHLLGCPRHLLPPQELLACRHGMKDEIVIIDTDFDETARSCGPNDDDISVEVTDSHRVAQCVIDILA</sequence>
<comment type="caution">
    <text evidence="1">The sequence shown here is derived from an EMBL/GenBank/DDBJ whole genome shotgun (WGS) entry which is preliminary data.</text>
</comment>
<proteinExistence type="predicted"/>
<evidence type="ECO:0000313" key="1">
    <source>
        <dbReference type="EMBL" id="NYS70008.1"/>
    </source>
</evidence>
<dbReference type="AlphaFoldDB" id="A0A853EL90"/>
<evidence type="ECO:0000313" key="2">
    <source>
        <dbReference type="Proteomes" id="UP000572528"/>
    </source>
</evidence>
<protein>
    <submittedName>
        <fullName evidence="1">Uncharacterized protein</fullName>
    </submittedName>
</protein>
<dbReference type="RefSeq" id="WP_179901260.1">
    <property type="nucleotide sequence ID" value="NZ_JACBXV010000188.1"/>
</dbReference>
<name>A0A853EL90_9ACTO</name>
<organism evidence="1 2">
    <name type="scientific">Actinomyces bowdenii</name>
    <dbReference type="NCBI Taxonomy" id="131109"/>
    <lineage>
        <taxon>Bacteria</taxon>
        <taxon>Bacillati</taxon>
        <taxon>Actinomycetota</taxon>
        <taxon>Actinomycetes</taxon>
        <taxon>Actinomycetales</taxon>
        <taxon>Actinomycetaceae</taxon>
        <taxon>Actinomyces</taxon>
    </lineage>
</organism>
<accession>A0A853EL90</accession>
<dbReference type="Proteomes" id="UP000572528">
    <property type="component" value="Unassembled WGS sequence"/>
</dbReference>
<reference evidence="1 2" key="1">
    <citation type="submission" date="2020-07" db="EMBL/GenBank/DDBJ databases">
        <title>MOT database genomes.</title>
        <authorList>
            <person name="Joseph S."/>
            <person name="Aduse-Opoku J."/>
            <person name="Hashim A."/>
            <person name="Wade W."/>
            <person name="Curtis M."/>
        </authorList>
    </citation>
    <scope>NUCLEOTIDE SEQUENCE [LARGE SCALE GENOMIC DNA]</scope>
    <source>
        <strain evidence="1 2">WMus004</strain>
    </source>
</reference>